<proteinExistence type="predicted"/>
<name>A0A4Z2G0W1_9TELE</name>
<comment type="caution">
    <text evidence="2">The sequence shown here is derived from an EMBL/GenBank/DDBJ whole genome shotgun (WGS) entry which is preliminary data.</text>
</comment>
<gene>
    <name evidence="2" type="ORF">EYF80_042882</name>
</gene>
<dbReference type="Proteomes" id="UP000314294">
    <property type="component" value="Unassembled WGS sequence"/>
</dbReference>
<accession>A0A4Z2G0W1</accession>
<protein>
    <submittedName>
        <fullName evidence="2">Uncharacterized protein</fullName>
    </submittedName>
</protein>
<reference evidence="2 3" key="1">
    <citation type="submission" date="2019-03" db="EMBL/GenBank/DDBJ databases">
        <title>First draft genome of Liparis tanakae, snailfish: a comprehensive survey of snailfish specific genes.</title>
        <authorList>
            <person name="Kim W."/>
            <person name="Song I."/>
            <person name="Jeong J.-H."/>
            <person name="Kim D."/>
            <person name="Kim S."/>
            <person name="Ryu S."/>
            <person name="Song J.Y."/>
            <person name="Lee S.K."/>
        </authorList>
    </citation>
    <scope>NUCLEOTIDE SEQUENCE [LARGE SCALE GENOMIC DNA]</scope>
    <source>
        <tissue evidence="2">Muscle</tissue>
    </source>
</reference>
<feature type="compositionally biased region" description="Low complexity" evidence="1">
    <location>
        <begin position="85"/>
        <end position="99"/>
    </location>
</feature>
<dbReference type="AlphaFoldDB" id="A0A4Z2G0W1"/>
<evidence type="ECO:0000256" key="1">
    <source>
        <dbReference type="SAM" id="MobiDB-lite"/>
    </source>
</evidence>
<dbReference type="EMBL" id="SRLO01000768">
    <property type="protein sequence ID" value="TNN46901.1"/>
    <property type="molecule type" value="Genomic_DNA"/>
</dbReference>
<feature type="region of interest" description="Disordered" evidence="1">
    <location>
        <begin position="82"/>
        <end position="106"/>
    </location>
</feature>
<organism evidence="2 3">
    <name type="scientific">Liparis tanakae</name>
    <name type="common">Tanaka's snailfish</name>
    <dbReference type="NCBI Taxonomy" id="230148"/>
    <lineage>
        <taxon>Eukaryota</taxon>
        <taxon>Metazoa</taxon>
        <taxon>Chordata</taxon>
        <taxon>Craniata</taxon>
        <taxon>Vertebrata</taxon>
        <taxon>Euteleostomi</taxon>
        <taxon>Actinopterygii</taxon>
        <taxon>Neopterygii</taxon>
        <taxon>Teleostei</taxon>
        <taxon>Neoteleostei</taxon>
        <taxon>Acanthomorphata</taxon>
        <taxon>Eupercaria</taxon>
        <taxon>Perciformes</taxon>
        <taxon>Cottioidei</taxon>
        <taxon>Cottales</taxon>
        <taxon>Liparidae</taxon>
        <taxon>Liparis</taxon>
    </lineage>
</organism>
<evidence type="ECO:0000313" key="3">
    <source>
        <dbReference type="Proteomes" id="UP000314294"/>
    </source>
</evidence>
<keyword evidence="3" id="KW-1185">Reference proteome</keyword>
<sequence length="106" mass="11519">MLKTIGTVAPSSRPTSTVRSTSSAILGSATFSESWTRSVTSTCQSGPSMVMTWSVPSVDVVWNWVSTLTRARWYCRVQPRLTRRSSSSSSASLSLVLLGSEERKGE</sequence>
<evidence type="ECO:0000313" key="2">
    <source>
        <dbReference type="EMBL" id="TNN46901.1"/>
    </source>
</evidence>